<evidence type="ECO:0000313" key="6">
    <source>
        <dbReference type="Proteomes" id="UP000187203"/>
    </source>
</evidence>
<name>A0A1R3KBV3_9ROSI</name>
<dbReference type="GO" id="GO:0071008">
    <property type="term" value="C:U2-type post-mRNA release spliceosomal complex"/>
    <property type="evidence" value="ECO:0007669"/>
    <property type="project" value="TreeGrafter"/>
</dbReference>
<comment type="similarity">
    <text evidence="1">Belongs to the TFP11/STIP family.</text>
</comment>
<evidence type="ECO:0000313" key="5">
    <source>
        <dbReference type="EMBL" id="OMP04562.1"/>
    </source>
</evidence>
<protein>
    <recommendedName>
        <fullName evidence="4">G-patch domain-containing protein</fullName>
    </recommendedName>
</protein>
<dbReference type="PANTHER" id="PTHR23329:SF1">
    <property type="entry name" value="TUFTELIN-INTERACTING PROTEIN 11"/>
    <property type="match status" value="1"/>
</dbReference>
<dbReference type="OrthoDB" id="4822at2759"/>
<organism evidence="5 6">
    <name type="scientific">Corchorus olitorius</name>
    <dbReference type="NCBI Taxonomy" id="93759"/>
    <lineage>
        <taxon>Eukaryota</taxon>
        <taxon>Viridiplantae</taxon>
        <taxon>Streptophyta</taxon>
        <taxon>Embryophyta</taxon>
        <taxon>Tracheophyta</taxon>
        <taxon>Spermatophyta</taxon>
        <taxon>Magnoliopsida</taxon>
        <taxon>eudicotyledons</taxon>
        <taxon>Gunneridae</taxon>
        <taxon>Pentapetalae</taxon>
        <taxon>rosids</taxon>
        <taxon>malvids</taxon>
        <taxon>Malvales</taxon>
        <taxon>Malvaceae</taxon>
        <taxon>Grewioideae</taxon>
        <taxon>Apeibeae</taxon>
        <taxon>Corchorus</taxon>
    </lineage>
</organism>
<dbReference type="GO" id="GO:0003676">
    <property type="term" value="F:nucleic acid binding"/>
    <property type="evidence" value="ECO:0007669"/>
    <property type="project" value="InterPro"/>
</dbReference>
<dbReference type="STRING" id="93759.A0A1R3KBV3"/>
<gene>
    <name evidence="5" type="ORF">COLO4_09508</name>
</gene>
<reference evidence="6" key="1">
    <citation type="submission" date="2013-09" db="EMBL/GenBank/DDBJ databases">
        <title>Corchorus olitorius genome sequencing.</title>
        <authorList>
            <person name="Alam M."/>
            <person name="Haque M.S."/>
            <person name="Islam M.S."/>
            <person name="Emdad E.M."/>
            <person name="Islam M.M."/>
            <person name="Ahmed B."/>
            <person name="Halim A."/>
            <person name="Hossen Q.M.M."/>
            <person name="Hossain M.Z."/>
            <person name="Ahmed R."/>
            <person name="Khan M.M."/>
            <person name="Islam R."/>
            <person name="Rashid M.M."/>
            <person name="Khan S.A."/>
            <person name="Rahman M.S."/>
            <person name="Alam M."/>
            <person name="Yahiya A.S."/>
            <person name="Khan M.S."/>
            <person name="Azam M.S."/>
            <person name="Haque T."/>
            <person name="Lashkar M.Z.H."/>
            <person name="Akhand A.I."/>
            <person name="Morshed G."/>
            <person name="Roy S."/>
            <person name="Uddin K.S."/>
            <person name="Rabeya T."/>
            <person name="Hossain A.S."/>
            <person name="Chowdhury A."/>
            <person name="Snigdha A.R."/>
            <person name="Mortoza M.S."/>
            <person name="Matin S.A."/>
            <person name="Hoque S.M.E."/>
            <person name="Islam M.K."/>
            <person name="Roy D.K."/>
            <person name="Haider R."/>
            <person name="Moosa M.M."/>
            <person name="Elias S.M."/>
            <person name="Hasan A.M."/>
            <person name="Jahan S."/>
            <person name="Shafiuddin M."/>
            <person name="Mahmood N."/>
            <person name="Shommy N.S."/>
        </authorList>
    </citation>
    <scope>NUCLEOTIDE SEQUENCE [LARGE SCALE GENOMIC DNA]</scope>
    <source>
        <strain evidence="6">cv. O-4</strain>
    </source>
</reference>
<dbReference type="Pfam" id="PF01585">
    <property type="entry name" value="G-patch"/>
    <property type="match status" value="1"/>
</dbReference>
<dbReference type="PANTHER" id="PTHR23329">
    <property type="entry name" value="TUFTELIN-INTERACTING PROTEIN 11-RELATED"/>
    <property type="match status" value="1"/>
</dbReference>
<evidence type="ECO:0000259" key="4">
    <source>
        <dbReference type="PROSITE" id="PS50174"/>
    </source>
</evidence>
<dbReference type="GO" id="GO:0000390">
    <property type="term" value="P:spliceosomal complex disassembly"/>
    <property type="evidence" value="ECO:0007669"/>
    <property type="project" value="InterPro"/>
</dbReference>
<keyword evidence="2" id="KW-0175">Coiled coil</keyword>
<comment type="caution">
    <text evidence="5">The sequence shown here is derived from an EMBL/GenBank/DDBJ whole genome shotgun (WGS) entry which is preliminary data.</text>
</comment>
<dbReference type="InterPro" id="IPR045211">
    <property type="entry name" value="TFP11/STIP/Ntr1"/>
</dbReference>
<dbReference type="EMBL" id="AWUE01014242">
    <property type="protein sequence ID" value="OMP04562.1"/>
    <property type="molecule type" value="Genomic_DNA"/>
</dbReference>
<accession>A0A1R3KBV3</accession>
<dbReference type="InterPro" id="IPR022783">
    <property type="entry name" value="GCFC_dom"/>
</dbReference>
<proteinExistence type="inferred from homology"/>
<dbReference type="AlphaFoldDB" id="A0A1R3KBV3"/>
<dbReference type="SMART" id="SM00443">
    <property type="entry name" value="G_patch"/>
    <property type="match status" value="1"/>
</dbReference>
<feature type="coiled-coil region" evidence="2">
    <location>
        <begin position="345"/>
        <end position="386"/>
    </location>
</feature>
<feature type="compositionally biased region" description="Low complexity" evidence="3">
    <location>
        <begin position="1"/>
        <end position="29"/>
    </location>
</feature>
<dbReference type="PROSITE" id="PS50174">
    <property type="entry name" value="G_PATCH"/>
    <property type="match status" value="1"/>
</dbReference>
<evidence type="ECO:0000256" key="2">
    <source>
        <dbReference type="SAM" id="Coils"/>
    </source>
</evidence>
<keyword evidence="6" id="KW-1185">Reference proteome</keyword>
<feature type="region of interest" description="Disordered" evidence="3">
    <location>
        <begin position="1"/>
        <end position="32"/>
    </location>
</feature>
<evidence type="ECO:0000256" key="3">
    <source>
        <dbReference type="SAM" id="MobiDB-lite"/>
    </source>
</evidence>
<dbReference type="Pfam" id="PF07842">
    <property type="entry name" value="GCFC"/>
    <property type="match status" value="1"/>
</dbReference>
<dbReference type="InterPro" id="IPR000467">
    <property type="entry name" value="G_patch_dom"/>
</dbReference>
<sequence length="837" mass="94747">MASSTSDSSNSSSPENNPETNPIPNPSSSKAIIPNPSNSDLPFECLFKFVVGSVSGALVGYAAGCGYGLISGEGFKGSLVEAGSAGKRFAVASGIQAMNHGVAGCCAGLALSFPGTPQELLQSCLAMGALNIITLEVLMKQRPALAHSFSTRNKSGHSKGPQPMALPLSLPLPKELKGAFSSFYKSLVNPNKGRIIINSGEQVRRDSVFMEGAMRMKKRRKRNHHDEEIGAFEKHTRGIGMKLLEKMKYKGGGLGKYEQGIVTPILPKLRSKNQGLGFNDSNEESDTDCIFQNPARRGENYITMDEYFLLEKQDRHLDCKVIDIMPMPELQHNLRLIIGQIEVDVERIDEKLSNERDTAVGLQEEIDKLRIGVARQKQELDESEQILGALLSLENEYNLLGIGKGKLTESDHLDILAKCFEKLQRQYPNYYNMYDLSCIASSYALPLFITMFQSWDPLQSPEYGREVVSLWKNLLQYDQNQYYSQLVTQTVLLAVSNYSSTWDIVRQPEPMLRFLDLWENLLPSSILHIILDTIVVPKLSSAIDTWNPRYQRNYIDDPIHLWVHPWLPILGQKLHSKIWEKLSEFDPCDEFAITMLSPWKAVFDPVSWEHLMHRCVVPTLQLTLQGFLINPAIANQNWDQFDWVMSWASVIPIHVMVDLLLKFFFTRWLLVLYDRLLCSNCKLEAEEVINWYLGWKGHLAPELLANQSIRHQLSLGLHMMNEATQLILKDGISSQGLKQKLSYDPTTSEQRLHKAQSRAAEPKMPFKQVIEAYAQRHNLPFKPKFGRMHDGQQIYAFGNISTKLDPVNEYVYALKDQAWSLVSFSDLVKMHNHSLTR</sequence>
<dbReference type="Proteomes" id="UP000187203">
    <property type="component" value="Unassembled WGS sequence"/>
</dbReference>
<feature type="domain" description="G-patch" evidence="4">
    <location>
        <begin position="236"/>
        <end position="281"/>
    </location>
</feature>
<evidence type="ECO:0000256" key="1">
    <source>
        <dbReference type="ARBA" id="ARBA00010900"/>
    </source>
</evidence>